<dbReference type="AlphaFoldDB" id="A0AAJ0M6A5"/>
<dbReference type="PANTHER" id="PTHR15451:SF19">
    <property type="entry name" value="ERGOSTEROL BIOSYNTHETIC PROTEIN 28 HOMOLOG"/>
    <property type="match status" value="1"/>
</dbReference>
<organism evidence="14 15">
    <name type="scientific">Chaetomium strumarium</name>
    <dbReference type="NCBI Taxonomy" id="1170767"/>
    <lineage>
        <taxon>Eukaryota</taxon>
        <taxon>Fungi</taxon>
        <taxon>Dikarya</taxon>
        <taxon>Ascomycota</taxon>
        <taxon>Pezizomycotina</taxon>
        <taxon>Sordariomycetes</taxon>
        <taxon>Sordariomycetidae</taxon>
        <taxon>Sordariales</taxon>
        <taxon>Chaetomiaceae</taxon>
        <taxon>Chaetomium</taxon>
    </lineage>
</organism>
<evidence type="ECO:0000256" key="10">
    <source>
        <dbReference type="ARBA" id="ARBA00023136"/>
    </source>
</evidence>
<dbReference type="Pfam" id="PF03694">
    <property type="entry name" value="Erg28"/>
    <property type="match status" value="1"/>
</dbReference>
<keyword evidence="4 13" id="KW-0812">Transmembrane</keyword>
<comment type="caution">
    <text evidence="14">The sequence shown here is derived from an EMBL/GenBank/DDBJ whole genome shotgun (WGS) entry which is preliminary data.</text>
</comment>
<name>A0AAJ0M6A5_9PEZI</name>
<dbReference type="EMBL" id="JAUDZG010000001">
    <property type="protein sequence ID" value="KAK3310668.1"/>
    <property type="molecule type" value="Genomic_DNA"/>
</dbReference>
<reference evidence="14" key="1">
    <citation type="journal article" date="2023" name="Mol. Phylogenet. Evol.">
        <title>Genome-scale phylogeny and comparative genomics of the fungal order Sordariales.</title>
        <authorList>
            <person name="Hensen N."/>
            <person name="Bonometti L."/>
            <person name="Westerberg I."/>
            <person name="Brannstrom I.O."/>
            <person name="Guillou S."/>
            <person name="Cros-Aarteil S."/>
            <person name="Calhoun S."/>
            <person name="Haridas S."/>
            <person name="Kuo A."/>
            <person name="Mondo S."/>
            <person name="Pangilinan J."/>
            <person name="Riley R."/>
            <person name="LaButti K."/>
            <person name="Andreopoulos B."/>
            <person name="Lipzen A."/>
            <person name="Chen C."/>
            <person name="Yan M."/>
            <person name="Daum C."/>
            <person name="Ng V."/>
            <person name="Clum A."/>
            <person name="Steindorff A."/>
            <person name="Ohm R.A."/>
            <person name="Martin F."/>
            <person name="Silar P."/>
            <person name="Natvig D.O."/>
            <person name="Lalanne C."/>
            <person name="Gautier V."/>
            <person name="Ament-Velasquez S.L."/>
            <person name="Kruys A."/>
            <person name="Hutchinson M.I."/>
            <person name="Powell A.J."/>
            <person name="Barry K."/>
            <person name="Miller A.N."/>
            <person name="Grigoriev I.V."/>
            <person name="Debuchy R."/>
            <person name="Gladieux P."/>
            <person name="Hiltunen Thoren M."/>
            <person name="Johannesson H."/>
        </authorList>
    </citation>
    <scope>NUCLEOTIDE SEQUENCE</scope>
    <source>
        <strain evidence="14">CBS 333.67</strain>
    </source>
</reference>
<keyword evidence="9" id="KW-0443">Lipid metabolism</keyword>
<evidence type="ECO:0000256" key="2">
    <source>
        <dbReference type="ARBA" id="ARBA00005377"/>
    </source>
</evidence>
<evidence type="ECO:0000256" key="3">
    <source>
        <dbReference type="ARBA" id="ARBA00022516"/>
    </source>
</evidence>
<keyword evidence="8" id="KW-0756">Sterol biosynthesis</keyword>
<keyword evidence="10 13" id="KW-0472">Membrane</keyword>
<evidence type="ECO:0000256" key="8">
    <source>
        <dbReference type="ARBA" id="ARBA00023011"/>
    </source>
</evidence>
<keyword evidence="6" id="KW-0752">Steroid biosynthesis</keyword>
<feature type="transmembrane region" description="Helical" evidence="13">
    <location>
        <begin position="53"/>
        <end position="76"/>
    </location>
</feature>
<dbReference type="Proteomes" id="UP001273166">
    <property type="component" value="Unassembled WGS sequence"/>
</dbReference>
<evidence type="ECO:0000256" key="13">
    <source>
        <dbReference type="SAM" id="Phobius"/>
    </source>
</evidence>
<dbReference type="GO" id="GO:0016126">
    <property type="term" value="P:sterol biosynthetic process"/>
    <property type="evidence" value="ECO:0007669"/>
    <property type="project" value="UniProtKB-KW"/>
</dbReference>
<evidence type="ECO:0000256" key="5">
    <source>
        <dbReference type="ARBA" id="ARBA00022824"/>
    </source>
</evidence>
<dbReference type="InterPro" id="IPR005352">
    <property type="entry name" value="Erg28"/>
</dbReference>
<evidence type="ECO:0000256" key="7">
    <source>
        <dbReference type="ARBA" id="ARBA00022989"/>
    </source>
</evidence>
<dbReference type="PANTHER" id="PTHR15451">
    <property type="entry name" value="ERGOSTEROL BIOSYNTHETIC PROTEIN 28-RELATED"/>
    <property type="match status" value="1"/>
</dbReference>
<keyword evidence="7 13" id="KW-1133">Transmembrane helix</keyword>
<dbReference type="GeneID" id="87884158"/>
<keyword evidence="12" id="KW-0753">Steroid metabolism</keyword>
<dbReference type="RefSeq" id="XP_062726448.1">
    <property type="nucleotide sequence ID" value="XM_062865329.1"/>
</dbReference>
<evidence type="ECO:0000256" key="11">
    <source>
        <dbReference type="ARBA" id="ARBA00023166"/>
    </source>
</evidence>
<dbReference type="GO" id="GO:0030674">
    <property type="term" value="F:protein-macromolecule adaptor activity"/>
    <property type="evidence" value="ECO:0007669"/>
    <property type="project" value="TreeGrafter"/>
</dbReference>
<proteinExistence type="inferred from homology"/>
<evidence type="ECO:0000313" key="15">
    <source>
        <dbReference type="Proteomes" id="UP001273166"/>
    </source>
</evidence>
<keyword evidence="11" id="KW-1207">Sterol metabolism</keyword>
<protein>
    <submittedName>
        <fullName evidence="14">Ergosterol biosynthesis protein-like protein Erg28</fullName>
    </submittedName>
</protein>
<comment type="similarity">
    <text evidence="2">Belongs to the ERG28 family.</text>
</comment>
<evidence type="ECO:0000256" key="1">
    <source>
        <dbReference type="ARBA" id="ARBA00004477"/>
    </source>
</evidence>
<accession>A0AAJ0M6A5</accession>
<evidence type="ECO:0000256" key="4">
    <source>
        <dbReference type="ARBA" id="ARBA00022692"/>
    </source>
</evidence>
<dbReference type="GO" id="GO:0005789">
    <property type="term" value="C:endoplasmic reticulum membrane"/>
    <property type="evidence" value="ECO:0007669"/>
    <property type="project" value="UniProtKB-SubCell"/>
</dbReference>
<reference evidence="14" key="2">
    <citation type="submission" date="2023-06" db="EMBL/GenBank/DDBJ databases">
        <authorList>
            <consortium name="Lawrence Berkeley National Laboratory"/>
            <person name="Mondo S.J."/>
            <person name="Hensen N."/>
            <person name="Bonometti L."/>
            <person name="Westerberg I."/>
            <person name="Brannstrom I.O."/>
            <person name="Guillou S."/>
            <person name="Cros-Aarteil S."/>
            <person name="Calhoun S."/>
            <person name="Haridas S."/>
            <person name="Kuo A."/>
            <person name="Pangilinan J."/>
            <person name="Riley R."/>
            <person name="Labutti K."/>
            <person name="Andreopoulos B."/>
            <person name="Lipzen A."/>
            <person name="Chen C."/>
            <person name="Yanf M."/>
            <person name="Daum C."/>
            <person name="Ng V."/>
            <person name="Clum A."/>
            <person name="Steindorff A."/>
            <person name="Ohm R."/>
            <person name="Martin F."/>
            <person name="Silar P."/>
            <person name="Natvig D."/>
            <person name="Lalanne C."/>
            <person name="Gautier V."/>
            <person name="Ament-Velasquez S.L."/>
            <person name="Kruys A."/>
            <person name="Hutchinson M.I."/>
            <person name="Powell A.J."/>
            <person name="Barry K."/>
            <person name="Miller A.N."/>
            <person name="Grigoriev I.V."/>
            <person name="Debuchy R."/>
            <person name="Gladieux P."/>
            <person name="Thoren M.H."/>
            <person name="Johannesson H."/>
        </authorList>
    </citation>
    <scope>NUCLEOTIDE SEQUENCE</scope>
    <source>
        <strain evidence="14">CBS 333.67</strain>
    </source>
</reference>
<evidence type="ECO:0000256" key="12">
    <source>
        <dbReference type="ARBA" id="ARBA00023221"/>
    </source>
</evidence>
<feature type="transmembrane region" description="Helical" evidence="13">
    <location>
        <begin position="82"/>
        <end position="103"/>
    </location>
</feature>
<keyword evidence="3" id="KW-0444">Lipid biosynthesis</keyword>
<keyword evidence="15" id="KW-1185">Reference proteome</keyword>
<feature type="transmembrane region" description="Helical" evidence="13">
    <location>
        <begin position="12"/>
        <end position="32"/>
    </location>
</feature>
<keyword evidence="5" id="KW-0256">Endoplasmic reticulum</keyword>
<gene>
    <name evidence="14" type="ORF">B0T15DRAFT_407886</name>
</gene>
<evidence type="ECO:0000256" key="9">
    <source>
        <dbReference type="ARBA" id="ARBA00023098"/>
    </source>
</evidence>
<evidence type="ECO:0000313" key="14">
    <source>
        <dbReference type="EMBL" id="KAK3310668.1"/>
    </source>
</evidence>
<evidence type="ECO:0000256" key="6">
    <source>
        <dbReference type="ARBA" id="ARBA00022955"/>
    </source>
</evidence>
<comment type="subcellular location">
    <subcellularLocation>
        <location evidence="1">Endoplasmic reticulum membrane</location>
        <topology evidence="1">Multi-pass membrane protein</topology>
    </subcellularLocation>
</comment>
<feature type="transmembrane region" description="Helical" evidence="13">
    <location>
        <begin position="110"/>
        <end position="127"/>
    </location>
</feature>
<sequence>MAWWHPEHEGLLPYFLVYTSVSAAIHTAVCYLRPPTTSLVQFQGPARPPPHGLLARVYGVKNVYTAFIRLYAAYHITNSDLYNLAMCTFGGVLFLYGTEWLVYRTVRRREVAFPAVTASVGLGWMWMQRGFYLHY</sequence>